<dbReference type="PANTHER" id="PTHR11958:SF63">
    <property type="entry name" value="AMINO ACID TRANSPORTER"/>
    <property type="match status" value="1"/>
</dbReference>
<organism evidence="9 10">
    <name type="scientific">Geodia barretti</name>
    <name type="common">Barrett's horny sponge</name>
    <dbReference type="NCBI Taxonomy" id="519541"/>
    <lineage>
        <taxon>Eukaryota</taxon>
        <taxon>Metazoa</taxon>
        <taxon>Porifera</taxon>
        <taxon>Demospongiae</taxon>
        <taxon>Heteroscleromorpha</taxon>
        <taxon>Tetractinellida</taxon>
        <taxon>Astrophorina</taxon>
        <taxon>Geodiidae</taxon>
        <taxon>Geodia</taxon>
    </lineage>
</organism>
<keyword evidence="5 8" id="KW-1133">Transmembrane helix</keyword>
<comment type="subcellular location">
    <subcellularLocation>
        <location evidence="1 8">Membrane</location>
        <topology evidence="1 8">Multi-pass membrane protein</topology>
    </subcellularLocation>
</comment>
<feature type="transmembrane region" description="Helical" evidence="8">
    <location>
        <begin position="64"/>
        <end position="84"/>
    </location>
</feature>
<dbReference type="InterPro" id="IPR001991">
    <property type="entry name" value="Na-dicarboxylate_symporter"/>
</dbReference>
<dbReference type="EMBL" id="CASHTH010002306">
    <property type="protein sequence ID" value="CAI8027897.1"/>
    <property type="molecule type" value="Genomic_DNA"/>
</dbReference>
<evidence type="ECO:0000313" key="9">
    <source>
        <dbReference type="EMBL" id="CAI8027897.1"/>
    </source>
</evidence>
<protein>
    <recommendedName>
        <fullName evidence="8">Amino acid transporter</fullName>
    </recommendedName>
</protein>
<proteinExistence type="inferred from homology"/>
<accession>A0AA35WVB6</accession>
<keyword evidence="2 8" id="KW-0813">Transport</keyword>
<keyword evidence="7" id="KW-0325">Glycoprotein</keyword>
<dbReference type="GO" id="GO:0005886">
    <property type="term" value="C:plasma membrane"/>
    <property type="evidence" value="ECO:0007669"/>
    <property type="project" value="TreeGrafter"/>
</dbReference>
<keyword evidence="10" id="KW-1185">Reference proteome</keyword>
<evidence type="ECO:0000256" key="6">
    <source>
        <dbReference type="ARBA" id="ARBA00023136"/>
    </source>
</evidence>
<comment type="caution">
    <text evidence="8">Lacks conserved residue(s) required for the propagation of feature annotation.</text>
</comment>
<comment type="caution">
    <text evidence="9">The sequence shown here is derived from an EMBL/GenBank/DDBJ whole genome shotgun (WGS) entry which is preliminary data.</text>
</comment>
<evidence type="ECO:0000256" key="5">
    <source>
        <dbReference type="ARBA" id="ARBA00022989"/>
    </source>
</evidence>
<keyword evidence="6 8" id="KW-0472">Membrane</keyword>
<evidence type="ECO:0000313" key="10">
    <source>
        <dbReference type="Proteomes" id="UP001174909"/>
    </source>
</evidence>
<name>A0AA35WVB6_GEOBA</name>
<dbReference type="InterPro" id="IPR018107">
    <property type="entry name" value="Na-dicarboxylate_symporter_CS"/>
</dbReference>
<dbReference type="Gene3D" id="1.10.3860.10">
    <property type="entry name" value="Sodium:dicarboxylate symporter"/>
    <property type="match status" value="1"/>
</dbReference>
<reference evidence="9" key="1">
    <citation type="submission" date="2023-03" db="EMBL/GenBank/DDBJ databases">
        <authorList>
            <person name="Steffen K."/>
            <person name="Cardenas P."/>
        </authorList>
    </citation>
    <scope>NUCLEOTIDE SEQUENCE</scope>
</reference>
<evidence type="ECO:0000256" key="1">
    <source>
        <dbReference type="ARBA" id="ARBA00004141"/>
    </source>
</evidence>
<dbReference type="GO" id="GO:0015501">
    <property type="term" value="F:glutamate:sodium symporter activity"/>
    <property type="evidence" value="ECO:0007669"/>
    <property type="project" value="TreeGrafter"/>
</dbReference>
<dbReference type="InterPro" id="IPR050746">
    <property type="entry name" value="DAACS"/>
</dbReference>
<dbReference type="InterPro" id="IPR036458">
    <property type="entry name" value="Na:dicarbo_symporter_sf"/>
</dbReference>
<keyword evidence="4 8" id="KW-0769">Symport</keyword>
<keyword evidence="3 8" id="KW-0812">Transmembrane</keyword>
<dbReference type="PROSITE" id="PS00713">
    <property type="entry name" value="NA_DICARBOXYL_SYMP_1"/>
    <property type="match status" value="1"/>
</dbReference>
<gene>
    <name evidence="9" type="ORF">GBAR_LOCUS15888</name>
</gene>
<dbReference type="GO" id="GO:0015175">
    <property type="term" value="F:neutral L-amino acid transmembrane transporter activity"/>
    <property type="evidence" value="ECO:0007669"/>
    <property type="project" value="TreeGrafter"/>
</dbReference>
<dbReference type="AlphaFoldDB" id="A0AA35WVB6"/>
<dbReference type="SUPFAM" id="SSF118215">
    <property type="entry name" value="Proton glutamate symport protein"/>
    <property type="match status" value="1"/>
</dbReference>
<feature type="transmembrane region" description="Helical" evidence="8">
    <location>
        <begin position="96"/>
        <end position="117"/>
    </location>
</feature>
<sequence>MSTVPQDPEKETENQRLITEEASIHASRRRWTRHLGAVGRWTRSTFSWRTRASLIAVLSLPGELFLRMLKMLILPLIIFSLIGRAGLARHEGSWDLGWRTVAYYLTTTVVAAVLGLVW</sequence>
<evidence type="ECO:0000256" key="2">
    <source>
        <dbReference type="ARBA" id="ARBA00022448"/>
    </source>
</evidence>
<evidence type="ECO:0000256" key="7">
    <source>
        <dbReference type="ARBA" id="ARBA00023180"/>
    </source>
</evidence>
<dbReference type="GO" id="GO:0005313">
    <property type="term" value="F:L-glutamate transmembrane transporter activity"/>
    <property type="evidence" value="ECO:0007669"/>
    <property type="project" value="TreeGrafter"/>
</dbReference>
<dbReference type="PRINTS" id="PR00173">
    <property type="entry name" value="EDTRNSPORT"/>
</dbReference>
<evidence type="ECO:0000256" key="4">
    <source>
        <dbReference type="ARBA" id="ARBA00022847"/>
    </source>
</evidence>
<evidence type="ECO:0000256" key="3">
    <source>
        <dbReference type="ARBA" id="ARBA00022692"/>
    </source>
</evidence>
<dbReference type="Pfam" id="PF00375">
    <property type="entry name" value="SDF"/>
    <property type="match status" value="1"/>
</dbReference>
<comment type="similarity">
    <text evidence="8">Belongs to the dicarboxylate/amino acid:cation symporter (DAACS) (TC 2.A.23) family.</text>
</comment>
<dbReference type="PANTHER" id="PTHR11958">
    <property type="entry name" value="SODIUM/DICARBOXYLATE SYMPORTER-RELATED"/>
    <property type="match status" value="1"/>
</dbReference>
<dbReference type="Proteomes" id="UP001174909">
    <property type="component" value="Unassembled WGS sequence"/>
</dbReference>
<evidence type="ECO:0000256" key="8">
    <source>
        <dbReference type="RuleBase" id="RU361216"/>
    </source>
</evidence>